<dbReference type="GO" id="GO:0003824">
    <property type="term" value="F:catalytic activity"/>
    <property type="evidence" value="ECO:0007669"/>
    <property type="project" value="UniProtKB-ARBA"/>
</dbReference>
<proteinExistence type="predicted"/>
<dbReference type="Gene3D" id="3.30.470.20">
    <property type="entry name" value="ATP-grasp fold, B domain"/>
    <property type="match status" value="1"/>
</dbReference>
<keyword evidence="1" id="KW-0067">ATP-binding</keyword>
<dbReference type="Gene3D" id="3.30.1490.20">
    <property type="entry name" value="ATP-grasp fold, A domain"/>
    <property type="match status" value="1"/>
</dbReference>
<keyword evidence="1" id="KW-0547">Nucleotide-binding</keyword>
<name>A0A1R4GZV9_9GAMM</name>
<dbReference type="AlphaFoldDB" id="A0A1R4GZV9"/>
<dbReference type="GO" id="GO:0005524">
    <property type="term" value="F:ATP binding"/>
    <property type="evidence" value="ECO:0007669"/>
    <property type="project" value="UniProtKB-UniRule"/>
</dbReference>
<dbReference type="SUPFAM" id="SSF56059">
    <property type="entry name" value="Glutathione synthetase ATP-binding domain-like"/>
    <property type="match status" value="1"/>
</dbReference>
<dbReference type="InterPro" id="IPR011761">
    <property type="entry name" value="ATP-grasp"/>
</dbReference>
<organism evidence="3 4">
    <name type="scientific">Crenothrix polyspora</name>
    <dbReference type="NCBI Taxonomy" id="360316"/>
    <lineage>
        <taxon>Bacteria</taxon>
        <taxon>Pseudomonadati</taxon>
        <taxon>Pseudomonadota</taxon>
        <taxon>Gammaproteobacteria</taxon>
        <taxon>Methylococcales</taxon>
        <taxon>Crenotrichaceae</taxon>
        <taxon>Crenothrix</taxon>
    </lineage>
</organism>
<evidence type="ECO:0000259" key="2">
    <source>
        <dbReference type="PROSITE" id="PS50975"/>
    </source>
</evidence>
<dbReference type="InterPro" id="IPR013815">
    <property type="entry name" value="ATP_grasp_subdomain_1"/>
</dbReference>
<evidence type="ECO:0000313" key="4">
    <source>
        <dbReference type="Proteomes" id="UP000195442"/>
    </source>
</evidence>
<keyword evidence="4" id="KW-1185">Reference proteome</keyword>
<dbReference type="Pfam" id="PF15632">
    <property type="entry name" value="ATPgrasp_Ter"/>
    <property type="match status" value="1"/>
</dbReference>
<dbReference type="PROSITE" id="PS50975">
    <property type="entry name" value="ATP_GRASP"/>
    <property type="match status" value="1"/>
</dbReference>
<sequence length="403" mass="45276">MHAVINNYRYLRLFIGDKVMQNSKKKVFSVLIPDGESWLAYSVQSCLAQVPGIELNVLSNNVWDPMRFSRYTRQFLSYSQKGNDDEAKLTAIYDAVKKTQADIVLPVDTETIRLLSLHSASLKTMTALAPVPEVEAIDIAANKWLLAEWLQKHQIACPITLLYQAGPDFEQALNALVFPVLLKPTQQIGDEIGVGGRGIHVFDNPSALLEFCKKNTTIEYVVQPFIKGYDMGCNVLCRAGKIDAYTIQKGFMAGRERFQPAAGIDFIDNADVYALISQLVAKMNWTGVANFDLRYDEQEQQVKVLEINPRFWGSLLGSFCAGVNYPYLSCLAGLGMDIPQTDIKPLRYVNGEAATAMLYQRFIKHKRQGEYFDNSALDFMIQDPVPKLVASCFKGYAKVMSRF</sequence>
<dbReference type="OrthoDB" id="5372487at2"/>
<protein>
    <submittedName>
        <fullName evidence="3">Putative Carbamoylphosphate synthase large subunit</fullName>
    </submittedName>
</protein>
<feature type="domain" description="ATP-grasp" evidence="2">
    <location>
        <begin position="147"/>
        <end position="347"/>
    </location>
</feature>
<gene>
    <name evidence="3" type="ORF">CRENPOLYSF2_1190008</name>
</gene>
<accession>A0A1R4GZV9</accession>
<evidence type="ECO:0000256" key="1">
    <source>
        <dbReference type="PROSITE-ProRule" id="PRU00409"/>
    </source>
</evidence>
<dbReference type="Proteomes" id="UP000195442">
    <property type="component" value="Unassembled WGS sequence"/>
</dbReference>
<evidence type="ECO:0000313" key="3">
    <source>
        <dbReference type="EMBL" id="SJM89511.1"/>
    </source>
</evidence>
<dbReference type="RefSeq" id="WP_087145668.1">
    <property type="nucleotide sequence ID" value="NZ_FUKJ01000023.1"/>
</dbReference>
<dbReference type="GO" id="GO:0046872">
    <property type="term" value="F:metal ion binding"/>
    <property type="evidence" value="ECO:0007669"/>
    <property type="project" value="InterPro"/>
</dbReference>
<dbReference type="EMBL" id="FUKJ01000023">
    <property type="protein sequence ID" value="SJM89511.1"/>
    <property type="molecule type" value="Genomic_DNA"/>
</dbReference>
<reference evidence="4" key="1">
    <citation type="submission" date="2017-02" db="EMBL/GenBank/DDBJ databases">
        <authorList>
            <person name="Daims H."/>
        </authorList>
    </citation>
    <scope>NUCLEOTIDE SEQUENCE [LARGE SCALE GENOMIC DNA]</scope>
</reference>